<keyword evidence="3" id="KW-1185">Reference proteome</keyword>
<feature type="region of interest" description="Disordered" evidence="1">
    <location>
        <begin position="1"/>
        <end position="97"/>
    </location>
</feature>
<feature type="compositionally biased region" description="Polar residues" evidence="1">
    <location>
        <begin position="68"/>
        <end position="83"/>
    </location>
</feature>
<gene>
    <name evidence="2" type="ORF">NPX13_g6907</name>
</gene>
<evidence type="ECO:0000313" key="3">
    <source>
        <dbReference type="Proteomes" id="UP001148614"/>
    </source>
</evidence>
<comment type="caution">
    <text evidence="2">The sequence shown here is derived from an EMBL/GenBank/DDBJ whole genome shotgun (WGS) entry which is preliminary data.</text>
</comment>
<dbReference type="Proteomes" id="UP001148614">
    <property type="component" value="Unassembled WGS sequence"/>
</dbReference>
<dbReference type="AlphaFoldDB" id="A0A9W8NAZ4"/>
<protein>
    <recommendedName>
        <fullName evidence="4">LITAF domain-containing protein</fullName>
    </recommendedName>
</protein>
<dbReference type="EMBL" id="JANPWZ010001285">
    <property type="protein sequence ID" value="KAJ3567047.1"/>
    <property type="molecule type" value="Genomic_DNA"/>
</dbReference>
<feature type="compositionally biased region" description="Low complexity" evidence="1">
    <location>
        <begin position="40"/>
        <end position="67"/>
    </location>
</feature>
<reference evidence="2" key="1">
    <citation type="submission" date="2022-07" db="EMBL/GenBank/DDBJ databases">
        <title>Genome Sequence of Xylaria arbuscula.</title>
        <authorList>
            <person name="Buettner E."/>
        </authorList>
    </citation>
    <scope>NUCLEOTIDE SEQUENCE</scope>
    <source>
        <strain evidence="2">VT107</strain>
    </source>
</reference>
<evidence type="ECO:0000313" key="2">
    <source>
        <dbReference type="EMBL" id="KAJ3567047.1"/>
    </source>
</evidence>
<organism evidence="2 3">
    <name type="scientific">Xylaria arbuscula</name>
    <dbReference type="NCBI Taxonomy" id="114810"/>
    <lineage>
        <taxon>Eukaryota</taxon>
        <taxon>Fungi</taxon>
        <taxon>Dikarya</taxon>
        <taxon>Ascomycota</taxon>
        <taxon>Pezizomycotina</taxon>
        <taxon>Sordariomycetes</taxon>
        <taxon>Xylariomycetidae</taxon>
        <taxon>Xylariales</taxon>
        <taxon>Xylariaceae</taxon>
        <taxon>Xylaria</taxon>
    </lineage>
</organism>
<sequence>MGETQQPEIIINSPAAVDQPSAATAGGEKSTENRSPPAPEAGAAPPAYQPSATTPPANAQQAPITPAGNDNPTNQGLPASKETQQQQQQPQQLVTPLHALTEAPAWIDCPFCQQRTQTRVARQGDSQQVNCGKQVAMIPHDGMIQVTPVGPSNNGLAPSRYAS</sequence>
<proteinExistence type="predicted"/>
<dbReference type="VEuPathDB" id="FungiDB:F4678DRAFT_455379"/>
<evidence type="ECO:0000256" key="1">
    <source>
        <dbReference type="SAM" id="MobiDB-lite"/>
    </source>
</evidence>
<evidence type="ECO:0008006" key="4">
    <source>
        <dbReference type="Google" id="ProtNLM"/>
    </source>
</evidence>
<accession>A0A9W8NAZ4</accession>
<name>A0A9W8NAZ4_9PEZI</name>